<reference evidence="1 2" key="1">
    <citation type="journal article" date="2018" name="Nat. Ecol. Evol.">
        <title>Shark genomes provide insights into elasmobranch evolution and the origin of vertebrates.</title>
        <authorList>
            <person name="Hara Y"/>
            <person name="Yamaguchi K"/>
            <person name="Onimaru K"/>
            <person name="Kadota M"/>
            <person name="Koyanagi M"/>
            <person name="Keeley SD"/>
            <person name="Tatsumi K"/>
            <person name="Tanaka K"/>
            <person name="Motone F"/>
            <person name="Kageyama Y"/>
            <person name="Nozu R"/>
            <person name="Adachi N"/>
            <person name="Nishimura O"/>
            <person name="Nakagawa R"/>
            <person name="Tanegashima C"/>
            <person name="Kiyatake I"/>
            <person name="Matsumoto R"/>
            <person name="Murakumo K"/>
            <person name="Nishida K"/>
            <person name="Terakita A"/>
            <person name="Kuratani S"/>
            <person name="Sato K"/>
            <person name="Hyodo S Kuraku.S."/>
        </authorList>
    </citation>
    <scope>NUCLEOTIDE SEQUENCE [LARGE SCALE GENOMIC DNA]</scope>
</reference>
<name>A0A401SCK4_CHIPU</name>
<gene>
    <name evidence="1" type="ORF">chiPu_0006555</name>
</gene>
<dbReference type="Proteomes" id="UP000287033">
    <property type="component" value="Unassembled WGS sequence"/>
</dbReference>
<dbReference type="AlphaFoldDB" id="A0A401SCK4"/>
<protein>
    <submittedName>
        <fullName evidence="1">Uncharacterized protein</fullName>
    </submittedName>
</protein>
<dbReference type="EMBL" id="BEZZ01000192">
    <property type="protein sequence ID" value="GCC28128.1"/>
    <property type="molecule type" value="Genomic_DNA"/>
</dbReference>
<organism evidence="1 2">
    <name type="scientific">Chiloscyllium punctatum</name>
    <name type="common">Brownbanded bambooshark</name>
    <name type="synonym">Hemiscyllium punctatum</name>
    <dbReference type="NCBI Taxonomy" id="137246"/>
    <lineage>
        <taxon>Eukaryota</taxon>
        <taxon>Metazoa</taxon>
        <taxon>Chordata</taxon>
        <taxon>Craniata</taxon>
        <taxon>Vertebrata</taxon>
        <taxon>Chondrichthyes</taxon>
        <taxon>Elasmobranchii</taxon>
        <taxon>Galeomorphii</taxon>
        <taxon>Galeoidea</taxon>
        <taxon>Orectolobiformes</taxon>
        <taxon>Hemiscylliidae</taxon>
        <taxon>Chiloscyllium</taxon>
    </lineage>
</organism>
<accession>A0A401SCK4</accession>
<sequence length="81" mass="8941">MTRLVEDCQSPYNCPVGQLNQCGSSEGKSQTWSGAAALPFCFYSIQHEIQIPPFWQGEGMPENRGNSAWTALFANDITAKK</sequence>
<evidence type="ECO:0000313" key="2">
    <source>
        <dbReference type="Proteomes" id="UP000287033"/>
    </source>
</evidence>
<proteinExistence type="predicted"/>
<comment type="caution">
    <text evidence="1">The sequence shown here is derived from an EMBL/GenBank/DDBJ whole genome shotgun (WGS) entry which is preliminary data.</text>
</comment>
<evidence type="ECO:0000313" key="1">
    <source>
        <dbReference type="EMBL" id="GCC28128.1"/>
    </source>
</evidence>
<keyword evidence="2" id="KW-1185">Reference proteome</keyword>